<feature type="region of interest" description="Disordered" evidence="1">
    <location>
        <begin position="190"/>
        <end position="289"/>
    </location>
</feature>
<dbReference type="OrthoDB" id="3020932at2759"/>
<evidence type="ECO:0000256" key="1">
    <source>
        <dbReference type="SAM" id="MobiDB-lite"/>
    </source>
</evidence>
<sequence length="463" mass="50908">MSASPPLRPPFAEALATLRYCLCHPAESSDAAMHSDAWVCSVFVSWRWLHTAWIYGEEGFLDDRKWMALEGQIWGLLAQINQDLVAEALKCGVNIEPIEMETDSESEKAPSPAQSPEPSIVTPPMLHMPTPGPRSLTPVPPPLKKYKFSPKNINDGPGFGLRHKQVEVQVPRLPAGFRVPPPHIPLPPIHFPSPLPAPKSSPAPPIASSSHLCKRILSSDEEQASPSKSRHQAPSPPRLTRQQKQKGHAPDTPGSKLRGRPRKIPEETTSVARKCGGLGEPIPKNVHPLTNSDLRPMGLLVPDQDFGDFVGCQGAFFKRDLAGKVGHFMTKPCDACRKARIQCCSVRSGSAKCFRCTIHKHNCVVNNRSHVNTLEAVFVPETTLVTEIQGLLKNLVQESRQMNDTDDNIPSLFRTNHLDNIELVSELFERGVVEGEALLDLEAQEAGSDKDSDAEEDQLQGDN</sequence>
<dbReference type="GO" id="GO:0000981">
    <property type="term" value="F:DNA-binding transcription factor activity, RNA polymerase II-specific"/>
    <property type="evidence" value="ECO:0007669"/>
    <property type="project" value="InterPro"/>
</dbReference>
<gene>
    <name evidence="2" type="ORF">ARMGADRAFT_1091275</name>
</gene>
<evidence type="ECO:0000313" key="2">
    <source>
        <dbReference type="EMBL" id="PBK81378.1"/>
    </source>
</evidence>
<evidence type="ECO:0000313" key="3">
    <source>
        <dbReference type="Proteomes" id="UP000217790"/>
    </source>
</evidence>
<accession>A0A2H3CSH1</accession>
<keyword evidence="3" id="KW-1185">Reference proteome</keyword>
<name>A0A2H3CSH1_ARMGA</name>
<dbReference type="AlphaFoldDB" id="A0A2H3CSH1"/>
<dbReference type="InterPro" id="IPR001138">
    <property type="entry name" value="Zn2Cys6_DnaBD"/>
</dbReference>
<feature type="region of interest" description="Disordered" evidence="1">
    <location>
        <begin position="101"/>
        <end position="141"/>
    </location>
</feature>
<dbReference type="CDD" id="cd00067">
    <property type="entry name" value="GAL4"/>
    <property type="match status" value="1"/>
</dbReference>
<feature type="region of interest" description="Disordered" evidence="1">
    <location>
        <begin position="442"/>
        <end position="463"/>
    </location>
</feature>
<proteinExistence type="predicted"/>
<protein>
    <recommendedName>
        <fullName evidence="4">Zn(2)-C6 fungal-type domain-containing protein</fullName>
    </recommendedName>
</protein>
<reference evidence="3" key="1">
    <citation type="journal article" date="2017" name="Nat. Ecol. Evol.">
        <title>Genome expansion and lineage-specific genetic innovations in the forest pathogenic fungi Armillaria.</title>
        <authorList>
            <person name="Sipos G."/>
            <person name="Prasanna A.N."/>
            <person name="Walter M.C."/>
            <person name="O'Connor E."/>
            <person name="Balint B."/>
            <person name="Krizsan K."/>
            <person name="Kiss B."/>
            <person name="Hess J."/>
            <person name="Varga T."/>
            <person name="Slot J."/>
            <person name="Riley R."/>
            <person name="Boka B."/>
            <person name="Rigling D."/>
            <person name="Barry K."/>
            <person name="Lee J."/>
            <person name="Mihaltcheva S."/>
            <person name="LaButti K."/>
            <person name="Lipzen A."/>
            <person name="Waldron R."/>
            <person name="Moloney N.M."/>
            <person name="Sperisen C."/>
            <person name="Kredics L."/>
            <person name="Vagvoelgyi C."/>
            <person name="Patrignani A."/>
            <person name="Fitzpatrick D."/>
            <person name="Nagy I."/>
            <person name="Doyle S."/>
            <person name="Anderson J.B."/>
            <person name="Grigoriev I.V."/>
            <person name="Gueldener U."/>
            <person name="Muensterkoetter M."/>
            <person name="Nagy L.G."/>
        </authorList>
    </citation>
    <scope>NUCLEOTIDE SEQUENCE [LARGE SCALE GENOMIC DNA]</scope>
    <source>
        <strain evidence="3">Ar21-2</strain>
    </source>
</reference>
<feature type="compositionally biased region" description="Pro residues" evidence="1">
    <location>
        <begin position="190"/>
        <end position="205"/>
    </location>
</feature>
<dbReference type="InParanoid" id="A0A2H3CSH1"/>
<dbReference type="GO" id="GO:0008270">
    <property type="term" value="F:zinc ion binding"/>
    <property type="evidence" value="ECO:0007669"/>
    <property type="project" value="InterPro"/>
</dbReference>
<evidence type="ECO:0008006" key="4">
    <source>
        <dbReference type="Google" id="ProtNLM"/>
    </source>
</evidence>
<feature type="compositionally biased region" description="Acidic residues" evidence="1">
    <location>
        <begin position="452"/>
        <end position="463"/>
    </location>
</feature>
<dbReference type="Proteomes" id="UP000217790">
    <property type="component" value="Unassembled WGS sequence"/>
</dbReference>
<dbReference type="EMBL" id="KZ293730">
    <property type="protein sequence ID" value="PBK81378.1"/>
    <property type="molecule type" value="Genomic_DNA"/>
</dbReference>
<organism evidence="2 3">
    <name type="scientific">Armillaria gallica</name>
    <name type="common">Bulbous honey fungus</name>
    <name type="synonym">Armillaria bulbosa</name>
    <dbReference type="NCBI Taxonomy" id="47427"/>
    <lineage>
        <taxon>Eukaryota</taxon>
        <taxon>Fungi</taxon>
        <taxon>Dikarya</taxon>
        <taxon>Basidiomycota</taxon>
        <taxon>Agaricomycotina</taxon>
        <taxon>Agaricomycetes</taxon>
        <taxon>Agaricomycetidae</taxon>
        <taxon>Agaricales</taxon>
        <taxon>Marasmiineae</taxon>
        <taxon>Physalacriaceae</taxon>
        <taxon>Armillaria</taxon>
    </lineage>
</organism>